<evidence type="ECO:0000313" key="2">
    <source>
        <dbReference type="Proteomes" id="UP000007029"/>
    </source>
</evidence>
<dbReference type="EMBL" id="CP000467">
    <property type="protein sequence ID" value="ABI93486.1"/>
    <property type="molecule type" value="Genomic_DNA"/>
</dbReference>
<keyword evidence="2" id="KW-1185">Reference proteome</keyword>
<geneLocation type="plasmid" evidence="1 2">
    <name>pTB4</name>
</geneLocation>
<dbReference type="HOGENOM" id="CLU_1569500_0_0_5"/>
<name>Q07GB3_ROSDO</name>
<protein>
    <submittedName>
        <fullName evidence="1">Uncharacterized protein</fullName>
    </submittedName>
</protein>
<proteinExistence type="predicted"/>
<dbReference type="KEGG" id="rde:RD1_D0005"/>
<dbReference type="AlphaFoldDB" id="Q07GB3"/>
<sequence length="170" mass="18934">MSAVGQNFPSQHFVDPALPPRTRGLELGDDLLVQPDRHGYLWVCRPGAPADVLAHFLGESGKGLRERPSLRHLRVRDLRRIRITGDQLLNPGLFGIGDWRVLLVRHSRLLSLRLAGRIEITETPSVPRRAKTTAMVPSSRRPIAMWRPSFAGTVTASRKNHSSRSAKSSP</sequence>
<evidence type="ECO:0000313" key="1">
    <source>
        <dbReference type="EMBL" id="ABI93486.1"/>
    </source>
</evidence>
<gene>
    <name evidence="1" type="ordered locus">RD1_D0005</name>
</gene>
<accession>Q07GB3</accession>
<dbReference type="Proteomes" id="UP000007029">
    <property type="component" value="Plasmid pTB4"/>
</dbReference>
<keyword evidence="1" id="KW-0614">Plasmid</keyword>
<organism evidence="1 2">
    <name type="scientific">Roseobacter denitrificans (strain ATCC 33942 / OCh 114)</name>
    <name type="common">Erythrobacter sp. (strain OCh 114)</name>
    <name type="synonym">Roseobacter denitrificans</name>
    <dbReference type="NCBI Taxonomy" id="375451"/>
    <lineage>
        <taxon>Bacteria</taxon>
        <taxon>Pseudomonadati</taxon>
        <taxon>Pseudomonadota</taxon>
        <taxon>Alphaproteobacteria</taxon>
        <taxon>Rhodobacterales</taxon>
        <taxon>Roseobacteraceae</taxon>
        <taxon>Roseobacter</taxon>
    </lineage>
</organism>
<reference evidence="1 2" key="1">
    <citation type="journal article" date="2007" name="J. Bacteriol.">
        <title>The complete genome sequence of Roseobacter denitrificans reveals a mixotrophic rather than photosynthetic metabolism.</title>
        <authorList>
            <person name="Swingley W.D."/>
            <person name="Sadekar S."/>
            <person name="Mastrian S.D."/>
            <person name="Matthies H.J."/>
            <person name="Hao J."/>
            <person name="Ramos H."/>
            <person name="Acharya C.R."/>
            <person name="Conrad A.L."/>
            <person name="Taylor H.L."/>
            <person name="Dejesa L.C."/>
            <person name="Shah M.K."/>
            <person name="O'huallachain M.E."/>
            <person name="Lince M.T."/>
            <person name="Blankenship R.E."/>
            <person name="Beatty J.T."/>
            <person name="Touchman J.W."/>
        </authorList>
    </citation>
    <scope>NUCLEOTIDE SEQUENCE [LARGE SCALE GENOMIC DNA]</scope>
    <source>
        <strain evidence="2">ATCC 33942 / OCh 114</strain>
        <plasmid evidence="1 2">pTB4</plasmid>
    </source>
</reference>